<sequence>MTVRAGTAALNGWTVGWSFADGQRITQIWSGTATSDGANVSVRDAGYNGGCRPAAAPRSASWRAGPAPTRYPPRSPAPARRPAAGRVRAGPPGTGQLNAK</sequence>
<dbReference type="InterPro" id="IPR008965">
    <property type="entry name" value="CBM2/CBM3_carb-bd_dom_sf"/>
</dbReference>
<dbReference type="RefSeq" id="WP_308712362.1">
    <property type="nucleotide sequence ID" value="NZ_JAVHUY010000008.1"/>
</dbReference>
<evidence type="ECO:0000313" key="4">
    <source>
        <dbReference type="Proteomes" id="UP001230908"/>
    </source>
</evidence>
<name>A0ABU0ZDE4_9ACTN</name>
<evidence type="ECO:0000313" key="3">
    <source>
        <dbReference type="EMBL" id="MDQ7905068.1"/>
    </source>
</evidence>
<feature type="region of interest" description="Disordered" evidence="1">
    <location>
        <begin position="52"/>
        <end position="100"/>
    </location>
</feature>
<dbReference type="InterPro" id="IPR001919">
    <property type="entry name" value="CBD2"/>
</dbReference>
<evidence type="ECO:0000259" key="2">
    <source>
        <dbReference type="PROSITE" id="PS51173"/>
    </source>
</evidence>
<keyword evidence="4" id="KW-1185">Reference proteome</keyword>
<proteinExistence type="predicted"/>
<feature type="compositionally biased region" description="Low complexity" evidence="1">
    <location>
        <begin position="77"/>
        <end position="100"/>
    </location>
</feature>
<dbReference type="Pfam" id="PF00553">
    <property type="entry name" value="CBM_2"/>
    <property type="match status" value="1"/>
</dbReference>
<dbReference type="Gene3D" id="2.60.40.290">
    <property type="match status" value="1"/>
</dbReference>
<feature type="domain" description="CBM2" evidence="2">
    <location>
        <begin position="1"/>
        <end position="95"/>
    </location>
</feature>
<dbReference type="EMBL" id="JAVHUY010000008">
    <property type="protein sequence ID" value="MDQ7905068.1"/>
    <property type="molecule type" value="Genomic_DNA"/>
</dbReference>
<gene>
    <name evidence="3" type="ORF">RB614_11100</name>
</gene>
<dbReference type="PROSITE" id="PS51173">
    <property type="entry name" value="CBM2"/>
    <property type="match status" value="1"/>
</dbReference>
<evidence type="ECO:0000256" key="1">
    <source>
        <dbReference type="SAM" id="MobiDB-lite"/>
    </source>
</evidence>
<dbReference type="InterPro" id="IPR012291">
    <property type="entry name" value="CBM2_carb-bd_dom_sf"/>
</dbReference>
<feature type="compositionally biased region" description="Low complexity" evidence="1">
    <location>
        <begin position="52"/>
        <end position="68"/>
    </location>
</feature>
<organism evidence="3 4">
    <name type="scientific">Phytohabitans maris</name>
    <dbReference type="NCBI Taxonomy" id="3071409"/>
    <lineage>
        <taxon>Bacteria</taxon>
        <taxon>Bacillati</taxon>
        <taxon>Actinomycetota</taxon>
        <taxon>Actinomycetes</taxon>
        <taxon>Micromonosporales</taxon>
        <taxon>Micromonosporaceae</taxon>
    </lineage>
</organism>
<dbReference type="Proteomes" id="UP001230908">
    <property type="component" value="Unassembled WGS sequence"/>
</dbReference>
<dbReference type="SMART" id="SM00637">
    <property type="entry name" value="CBD_II"/>
    <property type="match status" value="1"/>
</dbReference>
<protein>
    <submittedName>
        <fullName evidence="3">Cellulose binding domain-containing protein</fullName>
    </submittedName>
</protein>
<comment type="caution">
    <text evidence="3">The sequence shown here is derived from an EMBL/GenBank/DDBJ whole genome shotgun (WGS) entry which is preliminary data.</text>
</comment>
<dbReference type="SUPFAM" id="SSF49384">
    <property type="entry name" value="Carbohydrate-binding domain"/>
    <property type="match status" value="1"/>
</dbReference>
<reference evidence="3 4" key="1">
    <citation type="submission" date="2023-08" db="EMBL/GenBank/DDBJ databases">
        <title>Phytohabitans sansha sp. nov., isolated from marine sediment.</title>
        <authorList>
            <person name="Zhao Y."/>
            <person name="Yi K."/>
        </authorList>
    </citation>
    <scope>NUCLEOTIDE SEQUENCE [LARGE SCALE GENOMIC DNA]</scope>
    <source>
        <strain evidence="3 4">ZYX-F-186</strain>
    </source>
</reference>
<accession>A0ABU0ZDE4</accession>